<evidence type="ECO:0000313" key="1">
    <source>
        <dbReference type="EMBL" id="RLP79518.1"/>
    </source>
</evidence>
<proteinExistence type="predicted"/>
<keyword evidence="2" id="KW-1185">Reference proteome</keyword>
<dbReference type="EMBL" id="RCTF01000005">
    <property type="protein sequence ID" value="RLP79518.1"/>
    <property type="molecule type" value="Genomic_DNA"/>
</dbReference>
<dbReference type="RefSeq" id="WP_121622728.1">
    <property type="nucleotide sequence ID" value="NZ_JACIIW010000001.1"/>
</dbReference>
<gene>
    <name evidence="1" type="ORF">D9R14_07585</name>
</gene>
<dbReference type="AlphaFoldDB" id="A0A3L7AIM1"/>
<dbReference type="Proteomes" id="UP000269692">
    <property type="component" value="Unassembled WGS sequence"/>
</dbReference>
<organism evidence="1 2">
    <name type="scientific">Xanthobacter tagetidis</name>
    <dbReference type="NCBI Taxonomy" id="60216"/>
    <lineage>
        <taxon>Bacteria</taxon>
        <taxon>Pseudomonadati</taxon>
        <taxon>Pseudomonadota</taxon>
        <taxon>Alphaproteobacteria</taxon>
        <taxon>Hyphomicrobiales</taxon>
        <taxon>Xanthobacteraceae</taxon>
        <taxon>Xanthobacter</taxon>
    </lineage>
</organism>
<reference evidence="1 2" key="1">
    <citation type="submission" date="2018-10" db="EMBL/GenBank/DDBJ databases">
        <title>Xanthobacter tagetidis genome sequencing and assembly.</title>
        <authorList>
            <person name="Maclea K.S."/>
            <person name="Goen A.E."/>
            <person name="Fatima S.A."/>
        </authorList>
    </citation>
    <scope>NUCLEOTIDE SEQUENCE [LARGE SCALE GENOMIC DNA]</scope>
    <source>
        <strain evidence="1 2">ATCC 700314</strain>
    </source>
</reference>
<name>A0A3L7AIM1_9HYPH</name>
<accession>A0A3L7AIM1</accession>
<sequence length="83" mass="9032">MSSAPPAGSSGESPRGELLAEVVACNFDQGWLLRSDGVYGDIRRWIDKDGDDTGDHEDAVIAVVEWRDGMWSPVELGEPETVQ</sequence>
<evidence type="ECO:0000313" key="2">
    <source>
        <dbReference type="Proteomes" id="UP000269692"/>
    </source>
</evidence>
<protein>
    <submittedName>
        <fullName evidence="1">Uncharacterized protein</fullName>
    </submittedName>
</protein>
<comment type="caution">
    <text evidence="1">The sequence shown here is derived from an EMBL/GenBank/DDBJ whole genome shotgun (WGS) entry which is preliminary data.</text>
</comment>